<keyword evidence="2" id="KW-0813">Transport</keyword>
<feature type="signal peptide" evidence="4">
    <location>
        <begin position="1"/>
        <end position="38"/>
    </location>
</feature>
<protein>
    <submittedName>
        <fullName evidence="6">ABC transporter substrate-binding protein</fullName>
    </submittedName>
</protein>
<evidence type="ECO:0000256" key="1">
    <source>
        <dbReference type="ARBA" id="ARBA00010333"/>
    </source>
</evidence>
<name>A0A919R328_9ACTN</name>
<keyword evidence="7" id="KW-1185">Reference proteome</keyword>
<dbReference type="PANTHER" id="PTHR30085">
    <property type="entry name" value="AMINO ACID ABC TRANSPORTER PERMEASE"/>
    <property type="match status" value="1"/>
</dbReference>
<dbReference type="SUPFAM" id="SSF53850">
    <property type="entry name" value="Periplasmic binding protein-like II"/>
    <property type="match status" value="1"/>
</dbReference>
<dbReference type="GO" id="GO:0006865">
    <property type="term" value="P:amino acid transport"/>
    <property type="evidence" value="ECO:0007669"/>
    <property type="project" value="TreeGrafter"/>
</dbReference>
<evidence type="ECO:0000256" key="2">
    <source>
        <dbReference type="ARBA" id="ARBA00022448"/>
    </source>
</evidence>
<dbReference type="GO" id="GO:0005576">
    <property type="term" value="C:extracellular region"/>
    <property type="evidence" value="ECO:0007669"/>
    <property type="project" value="TreeGrafter"/>
</dbReference>
<keyword evidence="3 4" id="KW-0732">Signal</keyword>
<dbReference type="Pfam" id="PF00497">
    <property type="entry name" value="SBP_bac_3"/>
    <property type="match status" value="1"/>
</dbReference>
<evidence type="ECO:0000256" key="4">
    <source>
        <dbReference type="SAM" id="SignalP"/>
    </source>
</evidence>
<dbReference type="Gene3D" id="3.40.190.10">
    <property type="entry name" value="Periplasmic binding protein-like II"/>
    <property type="match status" value="2"/>
</dbReference>
<comment type="caution">
    <text evidence="6">The sequence shown here is derived from an EMBL/GenBank/DDBJ whole genome shotgun (WGS) entry which is preliminary data.</text>
</comment>
<dbReference type="RefSeq" id="WP_203988116.1">
    <property type="nucleotide sequence ID" value="NZ_BOOU01000053.1"/>
</dbReference>
<dbReference type="PANTHER" id="PTHR30085:SF6">
    <property type="entry name" value="ABC TRANSPORTER GLUTAMINE-BINDING PROTEIN GLNH"/>
    <property type="match status" value="1"/>
</dbReference>
<feature type="chain" id="PRO_5036676033" evidence="4">
    <location>
        <begin position="39"/>
        <end position="281"/>
    </location>
</feature>
<dbReference type="Proteomes" id="UP000655287">
    <property type="component" value="Unassembled WGS sequence"/>
</dbReference>
<dbReference type="CDD" id="cd13690">
    <property type="entry name" value="PBP2_GluB"/>
    <property type="match status" value="1"/>
</dbReference>
<organism evidence="6 7">
    <name type="scientific">Sphaerisporangium rufum</name>
    <dbReference type="NCBI Taxonomy" id="1381558"/>
    <lineage>
        <taxon>Bacteria</taxon>
        <taxon>Bacillati</taxon>
        <taxon>Actinomycetota</taxon>
        <taxon>Actinomycetes</taxon>
        <taxon>Streptosporangiales</taxon>
        <taxon>Streptosporangiaceae</taxon>
        <taxon>Sphaerisporangium</taxon>
    </lineage>
</organism>
<reference evidence="6" key="1">
    <citation type="submission" date="2021-01" db="EMBL/GenBank/DDBJ databases">
        <title>Whole genome shotgun sequence of Sphaerisporangium rufum NBRC 109079.</title>
        <authorList>
            <person name="Komaki H."/>
            <person name="Tamura T."/>
        </authorList>
    </citation>
    <scope>NUCLEOTIDE SEQUENCE</scope>
    <source>
        <strain evidence="6">NBRC 109079</strain>
    </source>
</reference>
<feature type="domain" description="Solute-binding protein family 3/N-terminal" evidence="5">
    <location>
        <begin position="48"/>
        <end position="266"/>
    </location>
</feature>
<sequence length="281" mass="30123">MLTLLRAGRPRRARRRAGRVAAVALAVAAVLPAATSCAAGTSILDGDSLVIGVKPDQPGLGVRDASGKFTGFDVDVATYVAGKLGKTARFVAAPSATREAMIMQGRVDLVFATYSITPERKTKVSFGGPYYVAHQDTLVRSGESGVSNVRDLRGRRLCQVTGSNSWRRVKEERKIPVELVQSASYSECVRDLKEDRVDAVSTDDLILAGFATAGTKIVNAPFSDERYGVGIRSGDIDGCEAVNKAITEMYQDGTARRLLRKWFAESGLALNFAVPQFEGCG</sequence>
<dbReference type="AlphaFoldDB" id="A0A919R328"/>
<evidence type="ECO:0000259" key="5">
    <source>
        <dbReference type="SMART" id="SM00062"/>
    </source>
</evidence>
<dbReference type="InterPro" id="IPR001638">
    <property type="entry name" value="Solute-binding_3/MltF_N"/>
</dbReference>
<dbReference type="InterPro" id="IPR051455">
    <property type="entry name" value="Bact_solute-bind_prot3"/>
</dbReference>
<dbReference type="GO" id="GO:0030288">
    <property type="term" value="C:outer membrane-bounded periplasmic space"/>
    <property type="evidence" value="ECO:0007669"/>
    <property type="project" value="TreeGrafter"/>
</dbReference>
<comment type="similarity">
    <text evidence="1">Belongs to the bacterial solute-binding protein 3 family.</text>
</comment>
<evidence type="ECO:0000256" key="3">
    <source>
        <dbReference type="ARBA" id="ARBA00022729"/>
    </source>
</evidence>
<gene>
    <name evidence="6" type="ORF">Sru01_37860</name>
</gene>
<accession>A0A919R328</accession>
<proteinExistence type="inferred from homology"/>
<evidence type="ECO:0000313" key="6">
    <source>
        <dbReference type="EMBL" id="GII78804.1"/>
    </source>
</evidence>
<dbReference type="SMART" id="SM00062">
    <property type="entry name" value="PBPb"/>
    <property type="match status" value="1"/>
</dbReference>
<evidence type="ECO:0000313" key="7">
    <source>
        <dbReference type="Proteomes" id="UP000655287"/>
    </source>
</evidence>
<dbReference type="EMBL" id="BOOU01000053">
    <property type="protein sequence ID" value="GII78804.1"/>
    <property type="molecule type" value="Genomic_DNA"/>
</dbReference>